<dbReference type="PANTHER" id="PTHR19134">
    <property type="entry name" value="RECEPTOR-TYPE TYROSINE-PROTEIN PHOSPHATASE"/>
    <property type="match status" value="1"/>
</dbReference>
<dbReference type="Gramene" id="Kaladp0076s0318.1.v1.1">
    <property type="protein sequence ID" value="Kaladp0076s0318.1.v1.1.CDS.1"/>
    <property type="gene ID" value="Kaladp0076s0318.v1.1"/>
</dbReference>
<dbReference type="GO" id="GO:0031348">
    <property type="term" value="P:negative regulation of defense response"/>
    <property type="evidence" value="ECO:0007669"/>
    <property type="project" value="EnsemblPlants"/>
</dbReference>
<dbReference type="Pfam" id="PF00102">
    <property type="entry name" value="Y_phosphatase"/>
    <property type="match status" value="1"/>
</dbReference>
<proteinExistence type="predicted"/>
<feature type="region of interest" description="Disordered" evidence="7">
    <location>
        <begin position="1"/>
        <end position="22"/>
    </location>
</feature>
<evidence type="ECO:0000256" key="5">
    <source>
        <dbReference type="ARBA" id="ARBA00022801"/>
    </source>
</evidence>
<dbReference type="InterPro" id="IPR050348">
    <property type="entry name" value="Protein-Tyr_Phosphatase"/>
</dbReference>
<keyword evidence="3" id="KW-0963">Cytoplasm</keyword>
<dbReference type="GO" id="GO:0005634">
    <property type="term" value="C:nucleus"/>
    <property type="evidence" value="ECO:0007669"/>
    <property type="project" value="EnsemblPlants"/>
</dbReference>
<feature type="domain" description="Tyrosine-protein phosphatase" evidence="8">
    <location>
        <begin position="50"/>
        <end position="315"/>
    </location>
</feature>
<dbReference type="SUPFAM" id="SSF52799">
    <property type="entry name" value="(Phosphotyrosine protein) phosphatases II"/>
    <property type="match status" value="1"/>
</dbReference>
<evidence type="ECO:0000259" key="8">
    <source>
        <dbReference type="PROSITE" id="PS50055"/>
    </source>
</evidence>
<evidence type="ECO:0000256" key="7">
    <source>
        <dbReference type="SAM" id="MobiDB-lite"/>
    </source>
</evidence>
<evidence type="ECO:0000256" key="4">
    <source>
        <dbReference type="ARBA" id="ARBA00022553"/>
    </source>
</evidence>
<name>A0A7N0UNS8_KALFE</name>
<dbReference type="PRINTS" id="PR00700">
    <property type="entry name" value="PRTYPHPHTASE"/>
</dbReference>
<dbReference type="AlphaFoldDB" id="A0A7N0UNS8"/>
<dbReference type="InterPro" id="IPR029021">
    <property type="entry name" value="Prot-tyrosine_phosphatase-like"/>
</dbReference>
<evidence type="ECO:0000313" key="11">
    <source>
        <dbReference type="Proteomes" id="UP000594263"/>
    </source>
</evidence>
<evidence type="ECO:0000256" key="6">
    <source>
        <dbReference type="ARBA" id="ARBA00022912"/>
    </source>
</evidence>
<accession>A0A7N0UNS8</accession>
<dbReference type="GO" id="GO:0019900">
    <property type="term" value="F:kinase binding"/>
    <property type="evidence" value="ECO:0007669"/>
    <property type="project" value="EnsemblPlants"/>
</dbReference>
<dbReference type="SMART" id="SM00404">
    <property type="entry name" value="PTPc_motif"/>
    <property type="match status" value="1"/>
</dbReference>
<dbReference type="InterPro" id="IPR016130">
    <property type="entry name" value="Tyr_Pase_AS"/>
</dbReference>
<evidence type="ECO:0000256" key="2">
    <source>
        <dbReference type="ARBA" id="ARBA00013064"/>
    </source>
</evidence>
<reference evidence="10" key="1">
    <citation type="submission" date="2021-01" db="UniProtKB">
        <authorList>
            <consortium name="EnsemblPlants"/>
        </authorList>
    </citation>
    <scope>IDENTIFICATION</scope>
</reference>
<dbReference type="CDD" id="cd17658">
    <property type="entry name" value="PTPc_plant_PTP1"/>
    <property type="match status" value="1"/>
</dbReference>
<feature type="domain" description="Tyrosine specific protein phosphatases" evidence="9">
    <location>
        <begin position="234"/>
        <end position="306"/>
    </location>
</feature>
<dbReference type="EC" id="3.1.3.48" evidence="2"/>
<dbReference type="SMART" id="SM00194">
    <property type="entry name" value="PTPc"/>
    <property type="match status" value="1"/>
</dbReference>
<dbReference type="GO" id="GO:0033550">
    <property type="term" value="F:MAP kinase tyrosine phosphatase activity"/>
    <property type="evidence" value="ECO:0007669"/>
    <property type="project" value="EnsemblPlants"/>
</dbReference>
<comment type="subcellular location">
    <subcellularLocation>
        <location evidence="1">Cytoplasm</location>
    </subcellularLocation>
</comment>
<evidence type="ECO:0000256" key="1">
    <source>
        <dbReference type="ARBA" id="ARBA00004496"/>
    </source>
</evidence>
<dbReference type="Proteomes" id="UP000594263">
    <property type="component" value="Unplaced"/>
</dbReference>
<dbReference type="PROSITE" id="PS00383">
    <property type="entry name" value="TYR_PHOSPHATASE_1"/>
    <property type="match status" value="1"/>
</dbReference>
<dbReference type="FunFam" id="3.90.190.10:FF:000045">
    <property type="entry name" value="Tyrosine-protein phosphatase non-receptor type 12"/>
    <property type="match status" value="1"/>
</dbReference>
<sequence>MACLSPGNQIPSWASADSSPPPISLTPDQVGYCAEALECFRQKLRKPDQIYQEFSYLEATRLRSDDVVRSCSISLNRVNQSKNRYSDVIPFNNNRVVLDPCKGYINASFITAGTPSSENVSCFIATQGPLPNTLEDFWEMVIQNRCPAIVMITRLVDQRQKVKCGDYFQSEDGTREFGNITLSTKWAQTANSFLVLRNLEVKYKESEEPPLSVLHIQYPEWPDHGVPRDTSAVREIFKRLHVIPASVGPIVVHCSAGIGRTGTYCAIHNTLQRILVGDMSALNLVNTISAFRSQRIGMVQTPEQYSFCYQAIAHELEDLISKAKS</sequence>
<keyword evidence="4" id="KW-0597">Phosphoprotein</keyword>
<dbReference type="PANTHER" id="PTHR19134:SF449">
    <property type="entry name" value="TYROSINE-PROTEIN PHOSPHATASE 1"/>
    <property type="match status" value="1"/>
</dbReference>
<protein>
    <recommendedName>
        <fullName evidence="2">protein-tyrosine-phosphatase</fullName>
        <ecNumber evidence="2">3.1.3.48</ecNumber>
    </recommendedName>
</protein>
<evidence type="ECO:0000313" key="10">
    <source>
        <dbReference type="EnsemblPlants" id="Kaladp0076s0318.1.v1.1.CDS.1"/>
    </source>
</evidence>
<dbReference type="PROSITE" id="PS50056">
    <property type="entry name" value="TYR_PHOSPHATASE_2"/>
    <property type="match status" value="1"/>
</dbReference>
<organism evidence="10 11">
    <name type="scientific">Kalanchoe fedtschenkoi</name>
    <name type="common">Lavender scallops</name>
    <name type="synonym">South American air plant</name>
    <dbReference type="NCBI Taxonomy" id="63787"/>
    <lineage>
        <taxon>Eukaryota</taxon>
        <taxon>Viridiplantae</taxon>
        <taxon>Streptophyta</taxon>
        <taxon>Embryophyta</taxon>
        <taxon>Tracheophyta</taxon>
        <taxon>Spermatophyta</taxon>
        <taxon>Magnoliopsida</taxon>
        <taxon>eudicotyledons</taxon>
        <taxon>Gunneridae</taxon>
        <taxon>Pentapetalae</taxon>
        <taxon>Saxifragales</taxon>
        <taxon>Crassulaceae</taxon>
        <taxon>Kalanchoe</taxon>
    </lineage>
</organism>
<keyword evidence="11" id="KW-1185">Reference proteome</keyword>
<dbReference type="OMA" id="WSIDKAP"/>
<dbReference type="EnsemblPlants" id="Kaladp0076s0318.1.v1.1">
    <property type="protein sequence ID" value="Kaladp0076s0318.1.v1.1.CDS.1"/>
    <property type="gene ID" value="Kaladp0076s0318.v1.1"/>
</dbReference>
<dbReference type="InterPro" id="IPR000242">
    <property type="entry name" value="PTP_cat"/>
</dbReference>
<keyword evidence="5" id="KW-0378">Hydrolase</keyword>
<dbReference type="InterPro" id="IPR000387">
    <property type="entry name" value="Tyr_Pase_dom"/>
</dbReference>
<dbReference type="Gene3D" id="3.90.190.10">
    <property type="entry name" value="Protein tyrosine phosphatase superfamily"/>
    <property type="match status" value="1"/>
</dbReference>
<dbReference type="InterPro" id="IPR003595">
    <property type="entry name" value="Tyr_Pase_cat"/>
</dbReference>
<evidence type="ECO:0000259" key="9">
    <source>
        <dbReference type="PROSITE" id="PS50056"/>
    </source>
</evidence>
<dbReference type="GO" id="GO:0005737">
    <property type="term" value="C:cytoplasm"/>
    <property type="evidence" value="ECO:0007669"/>
    <property type="project" value="UniProtKB-SubCell"/>
</dbReference>
<evidence type="ECO:0000256" key="3">
    <source>
        <dbReference type="ARBA" id="ARBA00022490"/>
    </source>
</evidence>
<keyword evidence="6" id="KW-0904">Protein phosphatase</keyword>
<dbReference type="PROSITE" id="PS50055">
    <property type="entry name" value="TYR_PHOSPHATASE_PTP"/>
    <property type="match status" value="1"/>
</dbReference>